<feature type="transmembrane region" description="Helical" evidence="9">
    <location>
        <begin position="341"/>
        <end position="360"/>
    </location>
</feature>
<feature type="transmembrane region" description="Helical" evidence="9">
    <location>
        <begin position="86"/>
        <end position="109"/>
    </location>
</feature>
<organism evidence="10 11">
    <name type="scientific">Pseudorhodoferax aquiterrae</name>
    <dbReference type="NCBI Taxonomy" id="747304"/>
    <lineage>
        <taxon>Bacteria</taxon>
        <taxon>Pseudomonadati</taxon>
        <taxon>Pseudomonadota</taxon>
        <taxon>Betaproteobacteria</taxon>
        <taxon>Burkholderiales</taxon>
        <taxon>Comamonadaceae</taxon>
    </lineage>
</organism>
<sequence>MQSPDISLLTHQVLWAALALSVVFGAIAQRTHFCTMGAVSDAVHMGDWTRMRQWALAAGVATIGFGALVFFGQVDPSRTLYASHRWLWLSALAGGGMFGFGMVLASGCGSKTLVRIGGGSLKAVVVFVVMAVAGFATLRGVTAVLRAGSVDQMAWQLATQAALPQLVAPATGWSLPVASLALGLLVGGALVFWALVGKGFLRADNLLAGLGVGAVLVAMWWVSGHLGHVPEHPETLEEAYLATNSGRIEALSFVAPLAHTLDWLLFFSDRSRVLTLGIVSVAGVVAGSWAMALISRSFRWEGFGDTEDLANHLIGAVLMGVGGITAMGCTVGQGLSGLSTLSLTSLVAVAAILAGAVLALRYQRWRLERLP</sequence>
<keyword evidence="3" id="KW-1003">Cell membrane</keyword>
<dbReference type="InterPro" id="IPR007272">
    <property type="entry name" value="Sulf_transp_TsuA/YedE"/>
</dbReference>
<proteinExistence type="inferred from homology"/>
<keyword evidence="2" id="KW-0813">Transport</keyword>
<evidence type="ECO:0000256" key="2">
    <source>
        <dbReference type="ARBA" id="ARBA00022448"/>
    </source>
</evidence>
<feature type="transmembrane region" description="Helical" evidence="9">
    <location>
        <begin position="203"/>
        <end position="222"/>
    </location>
</feature>
<evidence type="ECO:0000256" key="4">
    <source>
        <dbReference type="ARBA" id="ARBA00022519"/>
    </source>
</evidence>
<dbReference type="Proteomes" id="UP000626210">
    <property type="component" value="Unassembled WGS sequence"/>
</dbReference>
<feature type="transmembrane region" description="Helical" evidence="9">
    <location>
        <begin position="173"/>
        <end position="196"/>
    </location>
</feature>
<dbReference type="RefSeq" id="WP_189688819.1">
    <property type="nucleotide sequence ID" value="NZ_BMYK01000015.1"/>
</dbReference>
<keyword evidence="11" id="KW-1185">Reference proteome</keyword>
<evidence type="ECO:0000256" key="5">
    <source>
        <dbReference type="ARBA" id="ARBA00022692"/>
    </source>
</evidence>
<comment type="caution">
    <text evidence="10">The sequence shown here is derived from an EMBL/GenBank/DDBJ whole genome shotgun (WGS) entry which is preliminary data.</text>
</comment>
<evidence type="ECO:0000256" key="8">
    <source>
        <dbReference type="ARBA" id="ARBA00035655"/>
    </source>
</evidence>
<feature type="transmembrane region" description="Helical" evidence="9">
    <location>
        <begin position="12"/>
        <end position="33"/>
    </location>
</feature>
<evidence type="ECO:0000313" key="11">
    <source>
        <dbReference type="Proteomes" id="UP000626210"/>
    </source>
</evidence>
<feature type="transmembrane region" description="Helical" evidence="9">
    <location>
        <begin position="54"/>
        <end position="74"/>
    </location>
</feature>
<dbReference type="PANTHER" id="PTHR30574">
    <property type="entry name" value="INNER MEMBRANE PROTEIN YEDE"/>
    <property type="match status" value="1"/>
</dbReference>
<evidence type="ECO:0000256" key="6">
    <source>
        <dbReference type="ARBA" id="ARBA00022989"/>
    </source>
</evidence>
<feature type="transmembrane region" description="Helical" evidence="9">
    <location>
        <begin position="313"/>
        <end position="335"/>
    </location>
</feature>
<protein>
    <recommendedName>
        <fullName evidence="12">Sulphur transport domain-containing protein</fullName>
    </recommendedName>
</protein>
<evidence type="ECO:0000256" key="9">
    <source>
        <dbReference type="SAM" id="Phobius"/>
    </source>
</evidence>
<feature type="transmembrane region" description="Helical" evidence="9">
    <location>
        <begin position="121"/>
        <end position="145"/>
    </location>
</feature>
<evidence type="ECO:0008006" key="12">
    <source>
        <dbReference type="Google" id="ProtNLM"/>
    </source>
</evidence>
<evidence type="ECO:0000256" key="3">
    <source>
        <dbReference type="ARBA" id="ARBA00022475"/>
    </source>
</evidence>
<keyword evidence="5 9" id="KW-0812">Transmembrane</keyword>
<gene>
    <name evidence="10" type="ORF">GCM10007320_41630</name>
</gene>
<feature type="transmembrane region" description="Helical" evidence="9">
    <location>
        <begin position="273"/>
        <end position="292"/>
    </location>
</feature>
<name>A0ABQ3G6T3_9BURK</name>
<dbReference type="Pfam" id="PF04143">
    <property type="entry name" value="Sulf_transp"/>
    <property type="match status" value="1"/>
</dbReference>
<comment type="subcellular location">
    <subcellularLocation>
        <location evidence="1">Cell inner membrane</location>
        <topology evidence="1">Multi-pass membrane protein</topology>
    </subcellularLocation>
</comment>
<accession>A0ABQ3G6T3</accession>
<keyword evidence="6 9" id="KW-1133">Transmembrane helix</keyword>
<comment type="similarity">
    <text evidence="8">Belongs to the TsuA/YedE (TC 9.B.102) family.</text>
</comment>
<evidence type="ECO:0000256" key="1">
    <source>
        <dbReference type="ARBA" id="ARBA00004429"/>
    </source>
</evidence>
<evidence type="ECO:0000256" key="7">
    <source>
        <dbReference type="ARBA" id="ARBA00023136"/>
    </source>
</evidence>
<reference evidence="11" key="1">
    <citation type="journal article" date="2019" name="Int. J. Syst. Evol. Microbiol.">
        <title>The Global Catalogue of Microorganisms (GCM) 10K type strain sequencing project: providing services to taxonomists for standard genome sequencing and annotation.</title>
        <authorList>
            <consortium name="The Broad Institute Genomics Platform"/>
            <consortium name="The Broad Institute Genome Sequencing Center for Infectious Disease"/>
            <person name="Wu L."/>
            <person name="Ma J."/>
        </authorList>
    </citation>
    <scope>NUCLEOTIDE SEQUENCE [LARGE SCALE GENOMIC DNA]</scope>
    <source>
        <strain evidence="11">KCTC 23314</strain>
    </source>
</reference>
<evidence type="ECO:0000313" key="10">
    <source>
        <dbReference type="EMBL" id="GHC92019.1"/>
    </source>
</evidence>
<dbReference type="EMBL" id="BMYK01000015">
    <property type="protein sequence ID" value="GHC92019.1"/>
    <property type="molecule type" value="Genomic_DNA"/>
</dbReference>
<dbReference type="PANTHER" id="PTHR30574:SF1">
    <property type="entry name" value="SULPHUR TRANSPORT DOMAIN-CONTAINING PROTEIN"/>
    <property type="match status" value="1"/>
</dbReference>
<keyword evidence="7 9" id="KW-0472">Membrane</keyword>
<keyword evidence="4" id="KW-0997">Cell inner membrane</keyword>